<dbReference type="KEGG" id="rla:Rhola_00006410"/>
<protein>
    <submittedName>
        <fullName evidence="2">Uncharacterized protein</fullName>
    </submittedName>
</protein>
<dbReference type="EMBL" id="CP007490">
    <property type="protein sequence ID" value="AIC47450.1"/>
    <property type="molecule type" value="Genomic_DNA"/>
</dbReference>
<proteinExistence type="predicted"/>
<dbReference type="AlphaFoldDB" id="A0A060JFC1"/>
<feature type="region of interest" description="Disordered" evidence="1">
    <location>
        <begin position="36"/>
        <end position="55"/>
    </location>
</feature>
<gene>
    <name evidence="2" type="ORF">Rhola_00006410</name>
</gene>
<reference evidence="2 3" key="1">
    <citation type="journal article" date="2014" name="Int. J. Syst. Evol. Microbiol.">
        <title>Rhodoluna lacicola gen. nov., sp. nov., a planktonic freshwater bacterium with stream-lined genome.</title>
        <authorList>
            <person name="Hahn M."/>
            <person name="Schmidt J."/>
            <person name="Taipale S.J."/>
            <person name="Doolittle W.F."/>
            <person name="Koll U."/>
        </authorList>
    </citation>
    <scope>NUCLEOTIDE SEQUENCE [LARGE SCALE GENOMIC DNA]</scope>
    <source>
        <strain evidence="2 3">MWH-Ta8</strain>
    </source>
</reference>
<accession>A0A060JFC1</accession>
<sequence length="55" mass="6376">MEKHRQVVFEVPFNETLKWGVWKSTVRWFSKSRSMKLSSGEYGKAPSGGFRSPVQ</sequence>
<evidence type="ECO:0000313" key="3">
    <source>
        <dbReference type="Proteomes" id="UP000067708"/>
    </source>
</evidence>
<dbReference type="Proteomes" id="UP000067708">
    <property type="component" value="Chromosome"/>
</dbReference>
<keyword evidence="3" id="KW-1185">Reference proteome</keyword>
<evidence type="ECO:0000256" key="1">
    <source>
        <dbReference type="SAM" id="MobiDB-lite"/>
    </source>
</evidence>
<name>A0A060JFC1_9MICO</name>
<organism evidence="2 3">
    <name type="scientific">Rhodoluna lacicola</name>
    <dbReference type="NCBI Taxonomy" id="529884"/>
    <lineage>
        <taxon>Bacteria</taxon>
        <taxon>Bacillati</taxon>
        <taxon>Actinomycetota</taxon>
        <taxon>Actinomycetes</taxon>
        <taxon>Micrococcales</taxon>
        <taxon>Microbacteriaceae</taxon>
        <taxon>Luna cluster</taxon>
        <taxon>Luna-1 subcluster</taxon>
        <taxon>Rhodoluna</taxon>
    </lineage>
</organism>
<dbReference type="STRING" id="529884.Rhola_00006410"/>
<dbReference type="HOGENOM" id="CLU_3029444_0_0_11"/>
<evidence type="ECO:0000313" key="2">
    <source>
        <dbReference type="EMBL" id="AIC47450.1"/>
    </source>
</evidence>